<evidence type="ECO:0000313" key="4">
    <source>
        <dbReference type="Proteomes" id="UP000237819"/>
    </source>
</evidence>
<dbReference type="InterPro" id="IPR045584">
    <property type="entry name" value="Pilin-like"/>
</dbReference>
<dbReference type="InterPro" id="IPR011453">
    <property type="entry name" value="DUF1559"/>
</dbReference>
<evidence type="ECO:0000256" key="1">
    <source>
        <dbReference type="SAM" id="Phobius"/>
    </source>
</evidence>
<keyword evidence="1" id="KW-0812">Transmembrane</keyword>
<comment type="caution">
    <text evidence="3">The sequence shown here is derived from an EMBL/GenBank/DDBJ whole genome shotgun (WGS) entry which is preliminary data.</text>
</comment>
<dbReference type="InterPro" id="IPR027558">
    <property type="entry name" value="Pre_pil_HX9DG_C"/>
</dbReference>
<dbReference type="OrthoDB" id="255848at2"/>
<dbReference type="NCBIfam" id="TIGR02532">
    <property type="entry name" value="IV_pilin_GFxxxE"/>
    <property type="match status" value="1"/>
</dbReference>
<dbReference type="RefSeq" id="WP_105336819.1">
    <property type="nucleotide sequence ID" value="NZ_PUHZ01000018.1"/>
</dbReference>
<dbReference type="EMBL" id="PUHZ01000018">
    <property type="protein sequence ID" value="PQO44645.1"/>
    <property type="molecule type" value="Genomic_DNA"/>
</dbReference>
<dbReference type="SUPFAM" id="SSF54523">
    <property type="entry name" value="Pili subunits"/>
    <property type="match status" value="1"/>
</dbReference>
<name>A0A2S8GJL8_9BACT</name>
<dbReference type="Pfam" id="PF07963">
    <property type="entry name" value="N_methyl"/>
    <property type="match status" value="1"/>
</dbReference>
<dbReference type="PANTHER" id="PTHR30093:SF2">
    <property type="entry name" value="TYPE II SECRETION SYSTEM PROTEIN H"/>
    <property type="match status" value="1"/>
</dbReference>
<feature type="domain" description="DUF1559" evidence="2">
    <location>
        <begin position="33"/>
        <end position="314"/>
    </location>
</feature>
<keyword evidence="1" id="KW-0472">Membrane</keyword>
<dbReference type="InterPro" id="IPR012902">
    <property type="entry name" value="N_methyl_site"/>
</dbReference>
<dbReference type="Pfam" id="PF07596">
    <property type="entry name" value="SBP_bac_10"/>
    <property type="match status" value="1"/>
</dbReference>
<protein>
    <submittedName>
        <fullName evidence="3">Prepilin-type cleavage/methylation domain-containing protein</fullName>
    </submittedName>
</protein>
<dbReference type="AlphaFoldDB" id="A0A2S8GJL8"/>
<evidence type="ECO:0000259" key="2">
    <source>
        <dbReference type="Pfam" id="PF07596"/>
    </source>
</evidence>
<dbReference type="PROSITE" id="PS00409">
    <property type="entry name" value="PROKAR_NTER_METHYL"/>
    <property type="match status" value="1"/>
</dbReference>
<gene>
    <name evidence="3" type="ORF">C5Y93_17905</name>
</gene>
<dbReference type="Proteomes" id="UP000237819">
    <property type="component" value="Unassembled WGS sequence"/>
</dbReference>
<dbReference type="PANTHER" id="PTHR30093">
    <property type="entry name" value="GENERAL SECRETION PATHWAY PROTEIN G"/>
    <property type="match status" value="1"/>
</dbReference>
<dbReference type="Gene3D" id="3.30.700.10">
    <property type="entry name" value="Glycoprotein, Type 4 Pilin"/>
    <property type="match status" value="1"/>
</dbReference>
<feature type="transmembrane region" description="Helical" evidence="1">
    <location>
        <begin position="12"/>
        <end position="32"/>
    </location>
</feature>
<organism evidence="3 4">
    <name type="scientific">Blastopirellula marina</name>
    <dbReference type="NCBI Taxonomy" id="124"/>
    <lineage>
        <taxon>Bacteria</taxon>
        <taxon>Pseudomonadati</taxon>
        <taxon>Planctomycetota</taxon>
        <taxon>Planctomycetia</taxon>
        <taxon>Pirellulales</taxon>
        <taxon>Pirellulaceae</taxon>
        <taxon>Blastopirellula</taxon>
    </lineage>
</organism>
<proteinExistence type="predicted"/>
<keyword evidence="1" id="KW-1133">Transmembrane helix</keyword>
<sequence length="339" mass="36559">MKKRGLQGFTLVELLVVIAIIGVLIALLLPAVQQAREAARRMQCTNHLKQLGLALHNYHDTFGALPAISYDHEVNGGDETRHASWSWGTCILPQMEQSAAYDTLSPSSPDRLHEAVNNATKLAVLQTPLATWRCPSDVGPVLNSHFTINNGSGNQSQDVQIATANYLGVNHSGDISRTNTPTSSKNYRITGVFVPGTNVQNNNRRVCRMRDVLDGTSNTAMVGERAWMLGGVELGAGVIYGHTGNEDIETSHNYLDGFIAVVGAGKTHINMNDTCGTGCDDRDGRQGFSSLHPGGAQFVFVDGSVHFISENIDDNFGGPDDSTYERLLSCNDGQVLGAY</sequence>
<reference evidence="3 4" key="1">
    <citation type="submission" date="2018-02" db="EMBL/GenBank/DDBJ databases">
        <title>Comparative genomes isolates from brazilian mangrove.</title>
        <authorList>
            <person name="Araujo J.E."/>
            <person name="Taketani R.G."/>
            <person name="Silva M.C.P."/>
            <person name="Loureco M.V."/>
            <person name="Andreote F.D."/>
        </authorList>
    </citation>
    <scope>NUCLEOTIDE SEQUENCE [LARGE SCALE GENOMIC DNA]</scope>
    <source>
        <strain evidence="3 4">Nap-Phe MGV</strain>
    </source>
</reference>
<dbReference type="NCBIfam" id="TIGR04294">
    <property type="entry name" value="pre_pil_HX9DG"/>
    <property type="match status" value="1"/>
</dbReference>
<evidence type="ECO:0000313" key="3">
    <source>
        <dbReference type="EMBL" id="PQO44645.1"/>
    </source>
</evidence>
<accession>A0A2S8GJL8</accession>